<dbReference type="InterPro" id="IPR036047">
    <property type="entry name" value="F-box-like_dom_sf"/>
</dbReference>
<evidence type="ECO:0000313" key="1">
    <source>
        <dbReference type="EMBL" id="KAK5114906.1"/>
    </source>
</evidence>
<dbReference type="EMBL" id="JAVRRL010000015">
    <property type="protein sequence ID" value="KAK5114906.1"/>
    <property type="molecule type" value="Genomic_DNA"/>
</dbReference>
<dbReference type="AlphaFoldDB" id="A0AAN7TGB4"/>
<sequence>MPSRKRIESEAEEVIVVATPPSPTLSAASSVTLVATDYAPNPFDSVPIEIRQRIATYLDSDFDLCNYNATCKATNEAVDQDNYSFWRQRFTSTFERPSWSGRRSNFEFKKQYQRRQSALRYGANYAIAVRGSSKNPRLVSREMRKAVLGLEVLKELLLDAYSEMDGDDDKTACHSSNMEHIAGFLHNHDLLDEVLTADYTKERKREVIAVPQDLLQTVQVLLAPAMFDLECPRGTFGFPESQHVVYASACDIPIFVGCNNLDVNTEWVLHHLNFWKYHMTRSEEETLHPAFEDLAEDERPRFPSKQLAHGGGEDLGKHWKGSYAYVDRAEISRIRNSISRSVIITDEFNGDDEHGQGSFQDLELSLLGGDTDIWPPLFEQTLHSLRVPSSHAKTRAQRRCATADNMPVFMPQNFQFSGEGEDVTEEFHALGWLNALPPQNGVPGWQRMTMMKYFQDPVTRVMDTAALWAYEGVVLPGGQIMLGRWWCVSDGTGRDQYSGPFILWNVDGPRKAERRVVDEDNLP</sequence>
<dbReference type="SUPFAM" id="SSF81383">
    <property type="entry name" value="F-box domain"/>
    <property type="match status" value="1"/>
</dbReference>
<organism evidence="1 2">
    <name type="scientific">Meristemomyces frigidus</name>
    <dbReference type="NCBI Taxonomy" id="1508187"/>
    <lineage>
        <taxon>Eukaryota</taxon>
        <taxon>Fungi</taxon>
        <taxon>Dikarya</taxon>
        <taxon>Ascomycota</taxon>
        <taxon>Pezizomycotina</taxon>
        <taxon>Dothideomycetes</taxon>
        <taxon>Dothideomycetidae</taxon>
        <taxon>Mycosphaerellales</taxon>
        <taxon>Teratosphaeriaceae</taxon>
        <taxon>Meristemomyces</taxon>
    </lineage>
</organism>
<gene>
    <name evidence="1" type="ORF">LTR62_002065</name>
</gene>
<protein>
    <recommendedName>
        <fullName evidence="3">F-box domain-containing protein</fullName>
    </recommendedName>
</protein>
<comment type="caution">
    <text evidence="1">The sequence shown here is derived from an EMBL/GenBank/DDBJ whole genome shotgun (WGS) entry which is preliminary data.</text>
</comment>
<proteinExistence type="predicted"/>
<dbReference type="Proteomes" id="UP001310890">
    <property type="component" value="Unassembled WGS sequence"/>
</dbReference>
<reference evidence="1" key="1">
    <citation type="submission" date="2023-08" db="EMBL/GenBank/DDBJ databases">
        <title>Black Yeasts Isolated from many extreme environments.</title>
        <authorList>
            <person name="Coleine C."/>
            <person name="Stajich J.E."/>
            <person name="Selbmann L."/>
        </authorList>
    </citation>
    <scope>NUCLEOTIDE SEQUENCE</scope>
    <source>
        <strain evidence="1">CCFEE 5401</strain>
    </source>
</reference>
<evidence type="ECO:0000313" key="2">
    <source>
        <dbReference type="Proteomes" id="UP001310890"/>
    </source>
</evidence>
<evidence type="ECO:0008006" key="3">
    <source>
        <dbReference type="Google" id="ProtNLM"/>
    </source>
</evidence>
<accession>A0AAN7TGB4</accession>
<name>A0AAN7TGB4_9PEZI</name>